<name>A0A0F9VLD2_9ZZZZ</name>
<reference evidence="1" key="1">
    <citation type="journal article" date="2015" name="Nature">
        <title>Complex archaea that bridge the gap between prokaryotes and eukaryotes.</title>
        <authorList>
            <person name="Spang A."/>
            <person name="Saw J.H."/>
            <person name="Jorgensen S.L."/>
            <person name="Zaremba-Niedzwiedzka K."/>
            <person name="Martijn J."/>
            <person name="Lind A.E."/>
            <person name="van Eijk R."/>
            <person name="Schleper C."/>
            <person name="Guy L."/>
            <person name="Ettema T.J."/>
        </authorList>
    </citation>
    <scope>NUCLEOTIDE SEQUENCE</scope>
</reference>
<dbReference type="AlphaFoldDB" id="A0A0F9VLD2"/>
<accession>A0A0F9VLD2</accession>
<comment type="caution">
    <text evidence="1">The sequence shown here is derived from an EMBL/GenBank/DDBJ whole genome shotgun (WGS) entry which is preliminary data.</text>
</comment>
<sequence>MKKCLLYFLLLLCLGLNAQKKIYNKILAEHIGLIQVDATNCFIVEVHTIEGGEISVEAEIEGEYSQDLGLEIVTNGNTLVIETGFTPSFENPNDKLSAHKVISILLRLNMPLHKKLEIFGTNSRVVIDGVYKELHVSLSDGTCLLNNVDADATVKSQSGNIKVVSTAAQINAISKYGTVSFNSIPYGTSTYKLETVTGNIDLSKTE</sequence>
<organism evidence="1">
    <name type="scientific">marine sediment metagenome</name>
    <dbReference type="NCBI Taxonomy" id="412755"/>
    <lineage>
        <taxon>unclassified sequences</taxon>
        <taxon>metagenomes</taxon>
        <taxon>ecological metagenomes</taxon>
    </lineage>
</organism>
<proteinExistence type="predicted"/>
<evidence type="ECO:0000313" key="1">
    <source>
        <dbReference type="EMBL" id="KKO05926.1"/>
    </source>
</evidence>
<evidence type="ECO:0008006" key="2">
    <source>
        <dbReference type="Google" id="ProtNLM"/>
    </source>
</evidence>
<dbReference type="EMBL" id="LAZR01000017">
    <property type="protein sequence ID" value="KKO05926.1"/>
    <property type="molecule type" value="Genomic_DNA"/>
</dbReference>
<gene>
    <name evidence="1" type="ORF">LCGC14_0069380</name>
</gene>
<protein>
    <recommendedName>
        <fullName evidence="2">Adhesin domain-containing protein</fullName>
    </recommendedName>
</protein>